<dbReference type="EMBL" id="ARXX01000004">
    <property type="protein sequence ID" value="MBF5055136.1"/>
    <property type="molecule type" value="Genomic_DNA"/>
</dbReference>
<evidence type="ECO:0000259" key="2">
    <source>
        <dbReference type="Pfam" id="PF03886"/>
    </source>
</evidence>
<dbReference type="Proteomes" id="UP000662703">
    <property type="component" value="Unassembled WGS sequence"/>
</dbReference>
<sequence>MASRFSLLLLMLLALAACAQAPATGEQHYLLPSARLAAHQQALDLRLRVAGYLDQAGLVLETGPTTLTGARSHRWAEPLEAQLERSLAAALPDTEGELRVTVSRFQGTADGDARVSGEWRFLGTDGHRAGGTFDKRQALKRDGYEELVLRLDAAWMEAAGDIGRRLAALKHDARVENSGDRDDRD</sequence>
<evidence type="ECO:0000256" key="1">
    <source>
        <dbReference type="SAM" id="SignalP"/>
    </source>
</evidence>
<dbReference type="RefSeq" id="WP_228548469.1">
    <property type="nucleotide sequence ID" value="NZ_ARXX01000004.1"/>
</dbReference>
<dbReference type="Gene3D" id="3.40.50.10610">
    <property type="entry name" value="ABC-type transport auxiliary lipoprotein component"/>
    <property type="match status" value="1"/>
</dbReference>
<dbReference type="Pfam" id="PF03886">
    <property type="entry name" value="ABC_trans_aux"/>
    <property type="match status" value="2"/>
</dbReference>
<feature type="domain" description="ABC-type transport auxiliary lipoprotein component" evidence="2">
    <location>
        <begin position="47"/>
        <end position="92"/>
    </location>
</feature>
<feature type="domain" description="ABC-type transport auxiliary lipoprotein component" evidence="2">
    <location>
        <begin position="97"/>
        <end position="162"/>
    </location>
</feature>
<keyword evidence="1" id="KW-0732">Signal</keyword>
<evidence type="ECO:0000313" key="3">
    <source>
        <dbReference type="EMBL" id="MBF5055136.1"/>
    </source>
</evidence>
<protein>
    <recommendedName>
        <fullName evidence="2">ABC-type transport auxiliary lipoprotein component domain-containing protein</fullName>
    </recommendedName>
</protein>
<proteinExistence type="predicted"/>
<dbReference type="PROSITE" id="PS51257">
    <property type="entry name" value="PROKAR_LIPOPROTEIN"/>
    <property type="match status" value="1"/>
</dbReference>
<keyword evidence="4" id="KW-1185">Reference proteome</keyword>
<evidence type="ECO:0000313" key="4">
    <source>
        <dbReference type="Proteomes" id="UP000662703"/>
    </source>
</evidence>
<dbReference type="InterPro" id="IPR005586">
    <property type="entry name" value="ABC_trans_aux"/>
</dbReference>
<feature type="signal peptide" evidence="1">
    <location>
        <begin position="1"/>
        <end position="19"/>
    </location>
</feature>
<name>A0ABS0ALY6_9GAMM</name>
<dbReference type="SUPFAM" id="SSF159594">
    <property type="entry name" value="XCC0632-like"/>
    <property type="match status" value="1"/>
</dbReference>
<accession>A0ABS0ALY6</accession>
<feature type="chain" id="PRO_5045087562" description="ABC-type transport auxiliary lipoprotein component domain-containing protein" evidence="1">
    <location>
        <begin position="20"/>
        <end position="185"/>
    </location>
</feature>
<gene>
    <name evidence="3" type="ORF">Y5W_00430</name>
</gene>
<comment type="caution">
    <text evidence="3">The sequence shown here is derived from an EMBL/GenBank/DDBJ whole genome shotgun (WGS) entry which is preliminary data.</text>
</comment>
<organism evidence="3 4">
    <name type="scientific">Alloalcanivorax profundimaris</name>
    <dbReference type="NCBI Taxonomy" id="2735259"/>
    <lineage>
        <taxon>Bacteria</taxon>
        <taxon>Pseudomonadati</taxon>
        <taxon>Pseudomonadota</taxon>
        <taxon>Gammaproteobacteria</taxon>
        <taxon>Oceanospirillales</taxon>
        <taxon>Alcanivoracaceae</taxon>
        <taxon>Alloalcanivorax</taxon>
    </lineage>
</organism>
<reference evidence="3 4" key="1">
    <citation type="submission" date="2012-09" db="EMBL/GenBank/DDBJ databases">
        <title>Genome Sequence of alkane-degrading Bacterium Alcanivorax sp. 521-1.</title>
        <authorList>
            <person name="Lai Q."/>
            <person name="Shao Z."/>
        </authorList>
    </citation>
    <scope>NUCLEOTIDE SEQUENCE [LARGE SCALE GENOMIC DNA]</scope>
    <source>
        <strain evidence="3 4">521-1</strain>
    </source>
</reference>